<sequence>MEHNMERGEKEKEEEEEEVVEQNRVKALQSQVDGVKDIMTQNVDRILARGERLDDLMDKTEDLQAGAQNFKHTSQKVARSYWWKNVKLVVVIVVIVLVILLIIILLATGERKSRIRFPAWLVMGTGGMRTSGKLIPDLRFSSGTLCAAVL</sequence>
<name>A0A9Q1HTK6_CONCO</name>
<feature type="domain" description="V-SNARE coiled-coil homology" evidence="11">
    <location>
        <begin position="24"/>
        <end position="84"/>
    </location>
</feature>
<proteinExistence type="inferred from homology"/>
<evidence type="ECO:0000256" key="1">
    <source>
        <dbReference type="ARBA" id="ARBA00008025"/>
    </source>
</evidence>
<evidence type="ECO:0000313" key="13">
    <source>
        <dbReference type="Proteomes" id="UP001152803"/>
    </source>
</evidence>
<comment type="subcellular location">
    <subcellularLocation>
        <location evidence="7">Endomembrane system</location>
        <topology evidence="7">Single-pass type IV membrane protein</topology>
    </subcellularLocation>
</comment>
<evidence type="ECO:0000256" key="5">
    <source>
        <dbReference type="ARBA" id="ARBA00022989"/>
    </source>
</evidence>
<dbReference type="Proteomes" id="UP001152803">
    <property type="component" value="Unassembled WGS sequence"/>
</dbReference>
<evidence type="ECO:0000256" key="2">
    <source>
        <dbReference type="ARBA" id="ARBA00022448"/>
    </source>
</evidence>
<keyword evidence="6 10" id="KW-0472">Membrane</keyword>
<dbReference type="Pfam" id="PF00957">
    <property type="entry name" value="Synaptobrevin"/>
    <property type="match status" value="1"/>
</dbReference>
<evidence type="ECO:0000256" key="6">
    <source>
        <dbReference type="ARBA" id="ARBA00023136"/>
    </source>
</evidence>
<evidence type="ECO:0000256" key="3">
    <source>
        <dbReference type="ARBA" id="ARBA00022692"/>
    </source>
</evidence>
<dbReference type="SUPFAM" id="SSF58038">
    <property type="entry name" value="SNARE fusion complex"/>
    <property type="match status" value="1"/>
</dbReference>
<dbReference type="OrthoDB" id="190375at2759"/>
<dbReference type="FunFam" id="1.20.5.110:FF:000004">
    <property type="entry name" value="Vesicle-associated membrane protein 7"/>
    <property type="match status" value="1"/>
</dbReference>
<reference evidence="12" key="1">
    <citation type="journal article" date="2023" name="Science">
        <title>Genome structures resolve the early diversification of teleost fishes.</title>
        <authorList>
            <person name="Parey E."/>
            <person name="Louis A."/>
            <person name="Montfort J."/>
            <person name="Bouchez O."/>
            <person name="Roques C."/>
            <person name="Iampietro C."/>
            <person name="Lluch J."/>
            <person name="Castinel A."/>
            <person name="Donnadieu C."/>
            <person name="Desvignes T."/>
            <person name="Floi Bucao C."/>
            <person name="Jouanno E."/>
            <person name="Wen M."/>
            <person name="Mejri S."/>
            <person name="Dirks R."/>
            <person name="Jansen H."/>
            <person name="Henkel C."/>
            <person name="Chen W.J."/>
            <person name="Zahm M."/>
            <person name="Cabau C."/>
            <person name="Klopp C."/>
            <person name="Thompson A.W."/>
            <person name="Robinson-Rechavi M."/>
            <person name="Braasch I."/>
            <person name="Lecointre G."/>
            <person name="Bobe J."/>
            <person name="Postlethwait J.H."/>
            <person name="Berthelot C."/>
            <person name="Roest Crollius H."/>
            <person name="Guiguen Y."/>
        </authorList>
    </citation>
    <scope>NUCLEOTIDE SEQUENCE</scope>
    <source>
        <strain evidence="12">Concon-B</strain>
    </source>
</reference>
<dbReference type="PROSITE" id="PS50892">
    <property type="entry name" value="V_SNARE"/>
    <property type="match status" value="1"/>
</dbReference>
<dbReference type="PRINTS" id="PR00219">
    <property type="entry name" value="SYNAPTOBREVN"/>
</dbReference>
<evidence type="ECO:0000259" key="11">
    <source>
        <dbReference type="PROSITE" id="PS50892"/>
    </source>
</evidence>
<dbReference type="CDD" id="cd15868">
    <property type="entry name" value="R-SNARE_VAMP8"/>
    <property type="match status" value="1"/>
</dbReference>
<dbReference type="EMBL" id="JAFJMO010000011">
    <property type="protein sequence ID" value="KAJ8263602.1"/>
    <property type="molecule type" value="Genomic_DNA"/>
</dbReference>
<dbReference type="GO" id="GO:0005737">
    <property type="term" value="C:cytoplasm"/>
    <property type="evidence" value="ECO:0007669"/>
    <property type="project" value="UniProtKB-ARBA"/>
</dbReference>
<dbReference type="GO" id="GO:0016192">
    <property type="term" value="P:vesicle-mediated transport"/>
    <property type="evidence" value="ECO:0007669"/>
    <property type="project" value="InterPro"/>
</dbReference>
<evidence type="ECO:0000313" key="12">
    <source>
        <dbReference type="EMBL" id="KAJ8263602.1"/>
    </source>
</evidence>
<protein>
    <recommendedName>
        <fullName evidence="11">V-SNARE coiled-coil homology domain-containing protein</fullName>
    </recommendedName>
</protein>
<evidence type="ECO:0000256" key="7">
    <source>
        <dbReference type="ARBA" id="ARBA00046280"/>
    </source>
</evidence>
<dbReference type="Gene3D" id="1.20.5.110">
    <property type="match status" value="1"/>
</dbReference>
<keyword evidence="3 10" id="KW-0812">Transmembrane</keyword>
<dbReference type="InterPro" id="IPR001388">
    <property type="entry name" value="Synaptobrevin-like"/>
</dbReference>
<keyword evidence="2" id="KW-0813">Transport</keyword>
<dbReference type="InterPro" id="IPR016444">
    <property type="entry name" value="Synaptobrevin/VAMP"/>
</dbReference>
<dbReference type="AlphaFoldDB" id="A0A9Q1HTK6"/>
<feature type="region of interest" description="Disordered" evidence="9">
    <location>
        <begin position="1"/>
        <end position="21"/>
    </location>
</feature>
<dbReference type="GO" id="GO:0012505">
    <property type="term" value="C:endomembrane system"/>
    <property type="evidence" value="ECO:0007669"/>
    <property type="project" value="UniProtKB-SubCell"/>
</dbReference>
<feature type="compositionally biased region" description="Basic and acidic residues" evidence="9">
    <location>
        <begin position="1"/>
        <end position="11"/>
    </location>
</feature>
<accession>A0A9Q1HTK6</accession>
<organism evidence="12 13">
    <name type="scientific">Conger conger</name>
    <name type="common">Conger eel</name>
    <name type="synonym">Muraena conger</name>
    <dbReference type="NCBI Taxonomy" id="82655"/>
    <lineage>
        <taxon>Eukaryota</taxon>
        <taxon>Metazoa</taxon>
        <taxon>Chordata</taxon>
        <taxon>Craniata</taxon>
        <taxon>Vertebrata</taxon>
        <taxon>Euteleostomi</taxon>
        <taxon>Actinopterygii</taxon>
        <taxon>Neopterygii</taxon>
        <taxon>Teleostei</taxon>
        <taxon>Anguilliformes</taxon>
        <taxon>Congridae</taxon>
        <taxon>Conger</taxon>
    </lineage>
</organism>
<feature type="transmembrane region" description="Helical" evidence="10">
    <location>
        <begin position="88"/>
        <end position="107"/>
    </location>
</feature>
<comment type="caution">
    <text evidence="12">The sequence shown here is derived from an EMBL/GenBank/DDBJ whole genome shotgun (WGS) entry which is preliminary data.</text>
</comment>
<evidence type="ECO:0000256" key="8">
    <source>
        <dbReference type="PROSITE-ProRule" id="PRU00290"/>
    </source>
</evidence>
<keyword evidence="13" id="KW-1185">Reference proteome</keyword>
<keyword evidence="4" id="KW-0653">Protein transport</keyword>
<dbReference type="PROSITE" id="PS00417">
    <property type="entry name" value="SYNAPTOBREVIN"/>
    <property type="match status" value="1"/>
</dbReference>
<keyword evidence="5 10" id="KW-1133">Transmembrane helix</keyword>
<dbReference type="GO" id="GO:0015031">
    <property type="term" value="P:protein transport"/>
    <property type="evidence" value="ECO:0007669"/>
    <property type="project" value="UniProtKB-KW"/>
</dbReference>
<dbReference type="InterPro" id="IPR042855">
    <property type="entry name" value="V_SNARE_CC"/>
</dbReference>
<gene>
    <name evidence="12" type="ORF">COCON_G00160590</name>
</gene>
<dbReference type="PANTHER" id="PTHR45701">
    <property type="entry name" value="SYNAPTOBREVIN FAMILY MEMBER"/>
    <property type="match status" value="1"/>
</dbReference>
<dbReference type="GO" id="GO:0016020">
    <property type="term" value="C:membrane"/>
    <property type="evidence" value="ECO:0007669"/>
    <property type="project" value="InterPro"/>
</dbReference>
<keyword evidence="8" id="KW-0175">Coiled coil</keyword>
<evidence type="ECO:0000256" key="9">
    <source>
        <dbReference type="SAM" id="MobiDB-lite"/>
    </source>
</evidence>
<comment type="similarity">
    <text evidence="1">Belongs to the synaptobrevin family.</text>
</comment>
<evidence type="ECO:0000256" key="10">
    <source>
        <dbReference type="SAM" id="Phobius"/>
    </source>
</evidence>
<evidence type="ECO:0000256" key="4">
    <source>
        <dbReference type="ARBA" id="ARBA00022927"/>
    </source>
</evidence>